<dbReference type="OrthoDB" id="5368615at2759"/>
<evidence type="ECO:0000313" key="2">
    <source>
        <dbReference type="EMBL" id="OAQ81214.1"/>
    </source>
</evidence>
<dbReference type="EMBL" id="LSBI01000009">
    <property type="protein sequence ID" value="OAQ81214.1"/>
    <property type="molecule type" value="Genomic_DNA"/>
</dbReference>
<dbReference type="Proteomes" id="UP000078240">
    <property type="component" value="Unassembled WGS sequence"/>
</dbReference>
<evidence type="ECO:0000313" key="1">
    <source>
        <dbReference type="EMBL" id="OAQ75588.1"/>
    </source>
</evidence>
<dbReference type="EMBL" id="LSBH01000008">
    <property type="protein sequence ID" value="OAQ75588.1"/>
    <property type="molecule type" value="Genomic_DNA"/>
</dbReference>
<dbReference type="AlphaFoldDB" id="A0A179GDH8"/>
<protein>
    <submittedName>
        <fullName evidence="1">Uncharacterized protein</fullName>
    </submittedName>
</protein>
<comment type="caution">
    <text evidence="1">The sequence shown here is derived from an EMBL/GenBank/DDBJ whole genome shotgun (WGS) entry which is preliminary data.</text>
</comment>
<dbReference type="KEGG" id="plj:28891787"/>
<organism evidence="1 3">
    <name type="scientific">Purpureocillium lilacinum</name>
    <name type="common">Paecilomyces lilacinus</name>
    <dbReference type="NCBI Taxonomy" id="33203"/>
    <lineage>
        <taxon>Eukaryota</taxon>
        <taxon>Fungi</taxon>
        <taxon>Dikarya</taxon>
        <taxon>Ascomycota</taxon>
        <taxon>Pezizomycotina</taxon>
        <taxon>Sordariomycetes</taxon>
        <taxon>Hypocreomycetidae</taxon>
        <taxon>Hypocreales</taxon>
        <taxon>Ophiocordycipitaceae</taxon>
        <taxon>Purpureocillium</taxon>
    </lineage>
</organism>
<reference evidence="1 3" key="1">
    <citation type="submission" date="2016-01" db="EMBL/GenBank/DDBJ databases">
        <title>Biosynthesis of antibiotic leucinostatins and their inhibition on Phytophthora in bio-control Purpureocillium lilacinum.</title>
        <authorList>
            <person name="Wang G."/>
            <person name="Liu Z."/>
            <person name="Lin R."/>
            <person name="Li E."/>
            <person name="Mao Z."/>
            <person name="Ling J."/>
            <person name="Yin W."/>
            <person name="Xie B."/>
        </authorList>
    </citation>
    <scope>NUCLEOTIDE SEQUENCE [LARGE SCALE GENOMIC DNA]</scope>
    <source>
        <strain evidence="1">PLBJ-1</strain>
        <strain evidence="2">PLFJ-1</strain>
    </source>
</reference>
<proteinExistence type="predicted"/>
<dbReference type="Proteomes" id="UP000078340">
    <property type="component" value="Unassembled WGS sequence"/>
</dbReference>
<gene>
    <name evidence="1" type="ORF">VFPBJ_09561</name>
    <name evidence="2" type="ORF">VFPFJ_09669</name>
</gene>
<dbReference type="GeneID" id="28891787"/>
<sequence length="172" mass="18965">MPRSRICHMEDFQARGQLVPVGLNEVKFIKFAEKSTIGAFNINGGYIIALGSPQAGIMAHADPSHEAVVTTMEQFMQEFDRHESEFSASASAACIMAANIEGVQGILLEETTDYIKSKMRELEVPSVLFKYDAVVEGSSPASGTAYMLGNRVNPRLPSWFFEDRPVGWTRAD</sequence>
<accession>A0A179GDH8</accession>
<name>A0A179GDH8_PURLI</name>
<evidence type="ECO:0000313" key="3">
    <source>
        <dbReference type="Proteomes" id="UP000078240"/>
    </source>
</evidence>